<dbReference type="Proteomes" id="UP000501179">
    <property type="component" value="Chromosome"/>
</dbReference>
<feature type="transmembrane region" description="Helical" evidence="5">
    <location>
        <begin position="62"/>
        <end position="80"/>
    </location>
</feature>
<accession>A0A6G9H446</accession>
<evidence type="ECO:0000256" key="3">
    <source>
        <dbReference type="ARBA" id="ARBA00022989"/>
    </source>
</evidence>
<protein>
    <submittedName>
        <fullName evidence="6">DoxX family protein</fullName>
    </submittedName>
</protein>
<evidence type="ECO:0000313" key="7">
    <source>
        <dbReference type="Proteomes" id="UP000501179"/>
    </source>
</evidence>
<keyword evidence="3 5" id="KW-1133">Transmembrane helix</keyword>
<evidence type="ECO:0000256" key="5">
    <source>
        <dbReference type="SAM" id="Phobius"/>
    </source>
</evidence>
<sequence>MSQALNPITSTGAYAPSRRVRVTARGLEIVLALFFGIASASPKLVGHSSAAESFDTIGLGDWFMYLVGALELAGAVALLIPRLSGVAAIALVGLMAGAFVTQLTVFDGENLLTPLILAVPLVFLAVVRRSRTAELVAQWTKR</sequence>
<evidence type="ECO:0000256" key="1">
    <source>
        <dbReference type="ARBA" id="ARBA00004141"/>
    </source>
</evidence>
<reference evidence="6 7" key="1">
    <citation type="submission" date="2020-03" db="EMBL/GenBank/DDBJ databases">
        <title>A novel species.</title>
        <authorList>
            <person name="Gao J."/>
        </authorList>
    </citation>
    <scope>NUCLEOTIDE SEQUENCE [LARGE SCALE GENOMIC DNA]</scope>
    <source>
        <strain evidence="6 7">QMT-12</strain>
    </source>
</reference>
<dbReference type="GO" id="GO:0016020">
    <property type="term" value="C:membrane"/>
    <property type="evidence" value="ECO:0007669"/>
    <property type="project" value="UniProtKB-SubCell"/>
</dbReference>
<feature type="transmembrane region" description="Helical" evidence="5">
    <location>
        <begin position="22"/>
        <end position="42"/>
    </location>
</feature>
<gene>
    <name evidence="6" type="ORF">HA039_26155</name>
</gene>
<dbReference type="KEGG" id="slia:HA039_26155"/>
<dbReference type="Pfam" id="PF13564">
    <property type="entry name" value="DoxX_2"/>
    <property type="match status" value="1"/>
</dbReference>
<evidence type="ECO:0000256" key="2">
    <source>
        <dbReference type="ARBA" id="ARBA00022692"/>
    </source>
</evidence>
<feature type="transmembrane region" description="Helical" evidence="5">
    <location>
        <begin position="111"/>
        <end position="127"/>
    </location>
</feature>
<organism evidence="6 7">
    <name type="scientific">Streptomyces liangshanensis</name>
    <dbReference type="NCBI Taxonomy" id="2717324"/>
    <lineage>
        <taxon>Bacteria</taxon>
        <taxon>Bacillati</taxon>
        <taxon>Actinomycetota</taxon>
        <taxon>Actinomycetes</taxon>
        <taxon>Kitasatosporales</taxon>
        <taxon>Streptomycetaceae</taxon>
        <taxon>Streptomyces</taxon>
    </lineage>
</organism>
<comment type="subcellular location">
    <subcellularLocation>
        <location evidence="1">Membrane</location>
        <topology evidence="1">Multi-pass membrane protein</topology>
    </subcellularLocation>
</comment>
<feature type="transmembrane region" description="Helical" evidence="5">
    <location>
        <begin position="87"/>
        <end position="105"/>
    </location>
</feature>
<proteinExistence type="predicted"/>
<keyword evidence="4 5" id="KW-0472">Membrane</keyword>
<evidence type="ECO:0000313" key="6">
    <source>
        <dbReference type="EMBL" id="QIQ05302.1"/>
    </source>
</evidence>
<keyword evidence="7" id="KW-1185">Reference proteome</keyword>
<dbReference type="RefSeq" id="WP_167033812.1">
    <property type="nucleotide sequence ID" value="NZ_CP050177.1"/>
</dbReference>
<name>A0A6G9H446_9ACTN</name>
<keyword evidence="2 5" id="KW-0812">Transmembrane</keyword>
<dbReference type="EMBL" id="CP050177">
    <property type="protein sequence ID" value="QIQ05302.1"/>
    <property type="molecule type" value="Genomic_DNA"/>
</dbReference>
<dbReference type="InterPro" id="IPR032808">
    <property type="entry name" value="DoxX"/>
</dbReference>
<evidence type="ECO:0000256" key="4">
    <source>
        <dbReference type="ARBA" id="ARBA00023136"/>
    </source>
</evidence>
<dbReference type="AlphaFoldDB" id="A0A6G9H446"/>